<evidence type="ECO:0000313" key="2">
    <source>
        <dbReference type="Proteomes" id="UP000265515"/>
    </source>
</evidence>
<name>A0A388M6W0_CHABU</name>
<gene>
    <name evidence="1" type="ORF">CBR_g50582</name>
</gene>
<dbReference type="EMBL" id="BFEA01000804">
    <property type="protein sequence ID" value="GBG90334.1"/>
    <property type="molecule type" value="Genomic_DNA"/>
</dbReference>
<dbReference type="AlphaFoldDB" id="A0A388M6W0"/>
<proteinExistence type="predicted"/>
<evidence type="ECO:0000313" key="1">
    <source>
        <dbReference type="EMBL" id="GBG90334.1"/>
    </source>
</evidence>
<organism evidence="1 2">
    <name type="scientific">Chara braunii</name>
    <name type="common">Braun's stonewort</name>
    <dbReference type="NCBI Taxonomy" id="69332"/>
    <lineage>
        <taxon>Eukaryota</taxon>
        <taxon>Viridiplantae</taxon>
        <taxon>Streptophyta</taxon>
        <taxon>Charophyceae</taxon>
        <taxon>Charales</taxon>
        <taxon>Characeae</taxon>
        <taxon>Chara</taxon>
    </lineage>
</organism>
<comment type="caution">
    <text evidence="1">The sequence shown here is derived from an EMBL/GenBank/DDBJ whole genome shotgun (WGS) entry which is preliminary data.</text>
</comment>
<reference evidence="1 2" key="1">
    <citation type="journal article" date="2018" name="Cell">
        <title>The Chara Genome: Secondary Complexity and Implications for Plant Terrestrialization.</title>
        <authorList>
            <person name="Nishiyama T."/>
            <person name="Sakayama H."/>
            <person name="Vries J.D."/>
            <person name="Buschmann H."/>
            <person name="Saint-Marcoux D."/>
            <person name="Ullrich K.K."/>
            <person name="Haas F.B."/>
            <person name="Vanderstraeten L."/>
            <person name="Becker D."/>
            <person name="Lang D."/>
            <person name="Vosolsobe S."/>
            <person name="Rombauts S."/>
            <person name="Wilhelmsson P.K.I."/>
            <person name="Janitza P."/>
            <person name="Kern R."/>
            <person name="Heyl A."/>
            <person name="Rumpler F."/>
            <person name="Villalobos L.I.A.C."/>
            <person name="Clay J.M."/>
            <person name="Skokan R."/>
            <person name="Toyoda A."/>
            <person name="Suzuki Y."/>
            <person name="Kagoshima H."/>
            <person name="Schijlen E."/>
            <person name="Tajeshwar N."/>
            <person name="Catarino B."/>
            <person name="Hetherington A.J."/>
            <person name="Saltykova A."/>
            <person name="Bonnot C."/>
            <person name="Breuninger H."/>
            <person name="Symeonidi A."/>
            <person name="Radhakrishnan G.V."/>
            <person name="Van Nieuwerburgh F."/>
            <person name="Deforce D."/>
            <person name="Chang C."/>
            <person name="Karol K.G."/>
            <person name="Hedrich R."/>
            <person name="Ulvskov P."/>
            <person name="Glockner G."/>
            <person name="Delwiche C.F."/>
            <person name="Petrasek J."/>
            <person name="Van de Peer Y."/>
            <person name="Friml J."/>
            <person name="Beilby M."/>
            <person name="Dolan L."/>
            <person name="Kohara Y."/>
            <person name="Sugano S."/>
            <person name="Fujiyama A."/>
            <person name="Delaux P.-M."/>
            <person name="Quint M."/>
            <person name="TheiBen G."/>
            <person name="Hagemann M."/>
            <person name="Harholt J."/>
            <person name="Dunand C."/>
            <person name="Zachgo S."/>
            <person name="Langdale J."/>
            <person name="Maumus F."/>
            <person name="Straeten D.V.D."/>
            <person name="Gould S.B."/>
            <person name="Rensing S.A."/>
        </authorList>
    </citation>
    <scope>NUCLEOTIDE SEQUENCE [LARGE SCALE GENOMIC DNA]</scope>
    <source>
        <strain evidence="1 2">S276</strain>
    </source>
</reference>
<sequence length="304" mass="34500">MPGRLTIAPNGVRGVIPGTNEGMQERQNGMGYFGRMERGNTLCRSLGTALATVELRLSGPKMPANVRDGVSVVLPENGTWTDLEPAYQTVMLEGEDEFLWIETVWANVNLIRLSPSLMDLEFRGIMEARGWVYLSQDRENAMVIDLALGNSPDELFRKAEAEVVWAACQRREMEMESVDVRVELGDRGSVRRPVRTMRCVLPPFLVDAVFGARNRLYQCARQDFFRLSIEMGLFEGNWAEELVEMLNSLSIDNVFVPSSVHWGIVYKNVAVGEIFLEGVKELFDNEEDDFSDEDKDDEIKNWDF</sequence>
<accession>A0A388M6W0</accession>
<protein>
    <submittedName>
        <fullName evidence="1">Uncharacterized protein</fullName>
    </submittedName>
</protein>
<dbReference type="Proteomes" id="UP000265515">
    <property type="component" value="Unassembled WGS sequence"/>
</dbReference>
<dbReference type="Gramene" id="GBG90334">
    <property type="protein sequence ID" value="GBG90334"/>
    <property type="gene ID" value="CBR_g50582"/>
</dbReference>
<keyword evidence="2" id="KW-1185">Reference proteome</keyword>